<dbReference type="OrthoDB" id="9783592at2"/>
<evidence type="ECO:0000256" key="1">
    <source>
        <dbReference type="ARBA" id="ARBA00004496"/>
    </source>
</evidence>
<keyword evidence="5 13" id="KW-0255">Endonuclease</keyword>
<comment type="similarity">
    <text evidence="11 13">Belongs to the RecU family.</text>
</comment>
<keyword evidence="7 13" id="KW-0378">Hydrolase</keyword>
<evidence type="ECO:0000256" key="3">
    <source>
        <dbReference type="ARBA" id="ARBA00022722"/>
    </source>
</evidence>
<evidence type="ECO:0000256" key="8">
    <source>
        <dbReference type="ARBA" id="ARBA00022842"/>
    </source>
</evidence>
<keyword evidence="2 13" id="KW-0963">Cytoplasm</keyword>
<dbReference type="AlphaFoldDB" id="D4XVG4"/>
<dbReference type="eggNOG" id="COG3331">
    <property type="taxonomic scope" value="Bacteria"/>
</dbReference>
<reference evidence="14 15" key="1">
    <citation type="submission" date="2010-03" db="EMBL/GenBank/DDBJ databases">
        <authorList>
            <person name="Glass J.I."/>
            <person name="Benders G.A."/>
            <person name="Durkin A.S."/>
            <person name="Farmerie W.G."/>
            <person name="Hlavinka K."/>
            <person name="Hostetler J."/>
            <person name="Jackson J."/>
            <person name="May M.A."/>
            <person name="Miller R.H."/>
            <person name="Paralanov V."/>
            <person name="Radune D."/>
            <person name="Szczypinski B."/>
            <person name="Brown D.R."/>
        </authorList>
    </citation>
    <scope>NUCLEOTIDE SEQUENCE [LARGE SCALE GENOMIC DNA]</scope>
    <source>
        <strain evidence="14 15">A21JP2</strain>
    </source>
</reference>
<evidence type="ECO:0000256" key="2">
    <source>
        <dbReference type="ARBA" id="ARBA00022490"/>
    </source>
</evidence>
<dbReference type="Proteomes" id="UP000004757">
    <property type="component" value="Unassembled WGS sequence"/>
</dbReference>
<evidence type="ECO:0000256" key="7">
    <source>
        <dbReference type="ARBA" id="ARBA00022801"/>
    </source>
</evidence>
<keyword evidence="6 13" id="KW-0227">DNA damage</keyword>
<name>D4XVG4_9BACT</name>
<dbReference type="STRING" id="747682.MALL_0619"/>
<evidence type="ECO:0000256" key="6">
    <source>
        <dbReference type="ARBA" id="ARBA00022763"/>
    </source>
</evidence>
<dbReference type="GO" id="GO:0006281">
    <property type="term" value="P:DNA repair"/>
    <property type="evidence" value="ECO:0007669"/>
    <property type="project" value="UniProtKB-UniRule"/>
</dbReference>
<evidence type="ECO:0000256" key="12">
    <source>
        <dbReference type="ARBA" id="ARBA00029523"/>
    </source>
</evidence>
<feature type="binding site" evidence="13">
    <location>
        <position position="74"/>
    </location>
    <ligand>
        <name>Mg(2+)</name>
        <dbReference type="ChEBI" id="CHEBI:18420"/>
    </ligand>
</feature>
<dbReference type="CDD" id="cd22354">
    <property type="entry name" value="RecU-like"/>
    <property type="match status" value="1"/>
</dbReference>
<dbReference type="SUPFAM" id="SSF52980">
    <property type="entry name" value="Restriction endonuclease-like"/>
    <property type="match status" value="1"/>
</dbReference>
<dbReference type="Gene3D" id="3.40.1350.10">
    <property type="match status" value="1"/>
</dbReference>
<dbReference type="NCBIfam" id="NF002581">
    <property type="entry name" value="PRK02234.1-2"/>
    <property type="match status" value="1"/>
</dbReference>
<keyword evidence="9 13" id="KW-0233">DNA recombination</keyword>
<keyword evidence="10 13" id="KW-0234">DNA repair</keyword>
<feature type="binding site" evidence="13">
    <location>
        <position position="92"/>
    </location>
    <ligand>
        <name>Mg(2+)</name>
        <dbReference type="ChEBI" id="CHEBI:18420"/>
    </ligand>
</feature>
<dbReference type="EMBL" id="ADNC01000007">
    <property type="protein sequence ID" value="EFF41609.1"/>
    <property type="molecule type" value="Genomic_DNA"/>
</dbReference>
<dbReference type="GO" id="GO:0007059">
    <property type="term" value="P:chromosome segregation"/>
    <property type="evidence" value="ECO:0007669"/>
    <property type="project" value="UniProtKB-UniRule"/>
</dbReference>
<organism evidence="14 15">
    <name type="scientific">Mycoplasmopsis alligatoris A21JP2</name>
    <dbReference type="NCBI Taxonomy" id="747682"/>
    <lineage>
        <taxon>Bacteria</taxon>
        <taxon>Bacillati</taxon>
        <taxon>Mycoplasmatota</taxon>
        <taxon>Mycoplasmoidales</taxon>
        <taxon>Metamycoplasmataceae</taxon>
        <taxon>Mycoplasmopsis</taxon>
    </lineage>
</organism>
<accession>D4XVG4</accession>
<feature type="binding site" evidence="13">
    <location>
        <position position="59"/>
    </location>
    <ligand>
        <name>Mg(2+)</name>
        <dbReference type="ChEBI" id="CHEBI:18420"/>
    </ligand>
</feature>
<dbReference type="GO" id="GO:0006310">
    <property type="term" value="P:DNA recombination"/>
    <property type="evidence" value="ECO:0007669"/>
    <property type="project" value="UniProtKB-UniRule"/>
</dbReference>
<keyword evidence="4 13" id="KW-0479">Metal-binding</keyword>
<dbReference type="GO" id="GO:0000287">
    <property type="term" value="F:magnesium ion binding"/>
    <property type="evidence" value="ECO:0007669"/>
    <property type="project" value="UniProtKB-UniRule"/>
</dbReference>
<dbReference type="InterPro" id="IPR004612">
    <property type="entry name" value="Resolv_RecU"/>
</dbReference>
<evidence type="ECO:0000256" key="10">
    <source>
        <dbReference type="ARBA" id="ARBA00023204"/>
    </source>
</evidence>
<keyword evidence="8 13" id="KW-0460">Magnesium</keyword>
<evidence type="ECO:0000256" key="13">
    <source>
        <dbReference type="HAMAP-Rule" id="MF_00130"/>
    </source>
</evidence>
<dbReference type="Pfam" id="PF03838">
    <property type="entry name" value="RecU"/>
    <property type="match status" value="1"/>
</dbReference>
<comment type="caution">
    <text evidence="14">The sequence shown here is derived from an EMBL/GenBank/DDBJ whole genome shotgun (WGS) entry which is preliminary data.</text>
</comment>
<comment type="cofactor">
    <cofactor evidence="13">
        <name>Mg(2+)</name>
        <dbReference type="ChEBI" id="CHEBI:18420"/>
    </cofactor>
    <text evidence="13">Binds 1 Mg(2+) ion per subunit.</text>
</comment>
<feature type="site" description="Transition state stabilizer" evidence="13">
    <location>
        <position position="76"/>
    </location>
</feature>
<gene>
    <name evidence="13" type="primary">recU</name>
    <name evidence="14" type="ORF">MALL_0619</name>
</gene>
<proteinExistence type="inferred from homology"/>
<evidence type="ECO:0000256" key="5">
    <source>
        <dbReference type="ARBA" id="ARBA00022759"/>
    </source>
</evidence>
<evidence type="ECO:0000313" key="15">
    <source>
        <dbReference type="Proteomes" id="UP000004757"/>
    </source>
</evidence>
<dbReference type="EC" id="3.1.21.10" evidence="13"/>
<feature type="binding site" evidence="13">
    <location>
        <position position="61"/>
    </location>
    <ligand>
        <name>Mg(2+)</name>
        <dbReference type="ChEBI" id="CHEBI:18420"/>
    </ligand>
</feature>
<keyword evidence="15" id="KW-1185">Reference proteome</keyword>
<dbReference type="GO" id="GO:0008821">
    <property type="term" value="F:crossover junction DNA endonuclease activity"/>
    <property type="evidence" value="ECO:0007669"/>
    <property type="project" value="UniProtKB-EC"/>
</dbReference>
<keyword evidence="3 13" id="KW-0540">Nuclease</keyword>
<comment type="catalytic activity">
    <reaction evidence="13">
        <text>Endonucleolytic cleavage at a junction such as a reciprocal single-stranded crossover between two homologous DNA duplexes (Holliday junction).</text>
        <dbReference type="EC" id="3.1.21.10"/>
    </reaction>
</comment>
<dbReference type="RefSeq" id="WP_005683306.1">
    <property type="nucleotide sequence ID" value="NZ_ADNC01000007.1"/>
</dbReference>
<dbReference type="InterPro" id="IPR011335">
    <property type="entry name" value="Restrct_endonuc-II-like"/>
</dbReference>
<evidence type="ECO:0000256" key="11">
    <source>
        <dbReference type="ARBA" id="ARBA00023447"/>
    </source>
</evidence>
<evidence type="ECO:0000256" key="9">
    <source>
        <dbReference type="ARBA" id="ARBA00023172"/>
    </source>
</evidence>
<dbReference type="HAMAP" id="MF_00130">
    <property type="entry name" value="RecU"/>
    <property type="match status" value="1"/>
</dbReference>
<dbReference type="GO" id="GO:0005737">
    <property type="term" value="C:cytoplasm"/>
    <property type="evidence" value="ECO:0007669"/>
    <property type="project" value="UniProtKB-SubCell"/>
</dbReference>
<evidence type="ECO:0000256" key="4">
    <source>
        <dbReference type="ARBA" id="ARBA00022723"/>
    </source>
</evidence>
<protein>
    <recommendedName>
        <fullName evidence="12 13">Holliday junction resolvase RecU</fullName>
        <ecNumber evidence="13">3.1.21.10</ecNumber>
    </recommendedName>
    <alternativeName>
        <fullName evidence="13">Recombination protein U homolog</fullName>
    </alternativeName>
</protein>
<evidence type="ECO:0000313" key="14">
    <source>
        <dbReference type="EMBL" id="EFF41609.1"/>
    </source>
</evidence>
<dbReference type="InterPro" id="IPR011856">
    <property type="entry name" value="tRNA_endonuc-like_dom_sf"/>
</dbReference>
<comment type="subcellular location">
    <subcellularLocation>
        <location evidence="1 13">Cytoplasm</location>
    </subcellularLocation>
</comment>
<sequence>MYKNRGMLLETILNKTINYYWSNNIAYIEKKQVPITFKSISNLNGKLSLDNAVVSSKSTVDYIGCYNGAFLAFEAKSTNSEKLEISNIKDHQVEYLNLIHKSGGYALFVIFFSKYNEFYILPINVYHRLISKNPRSITKEDIKKYSINVEVTFPGILDFLPLIKFLI</sequence>
<dbReference type="GO" id="GO:0003676">
    <property type="term" value="F:nucleic acid binding"/>
    <property type="evidence" value="ECO:0007669"/>
    <property type="project" value="InterPro"/>
</dbReference>
<comment type="function">
    <text evidence="13">Endonuclease that resolves Holliday junction intermediates in genetic recombination. Cleaves mobile four-strand junctions by introducing symmetrical nicks in paired strands. Promotes annealing of linear ssDNA with homologous dsDNA. Required for DNA repair, homologous recombination and chromosome segregation.</text>
</comment>